<feature type="repeat" description="ANK" evidence="11">
    <location>
        <begin position="642"/>
        <end position="675"/>
    </location>
</feature>
<feature type="repeat" description="ANK" evidence="11">
    <location>
        <begin position="813"/>
        <end position="845"/>
    </location>
</feature>
<dbReference type="InterPro" id="IPR040847">
    <property type="entry name" value="SH3_15"/>
</dbReference>
<reference evidence="18" key="1">
    <citation type="journal article" date="2017" name="bioRxiv">
        <title>Comparative analysis of the genomes of Stylophora pistillata and Acropora digitifera provides evidence for extensive differences between species of corals.</title>
        <authorList>
            <person name="Voolstra C.R."/>
            <person name="Li Y."/>
            <person name="Liew Y.J."/>
            <person name="Baumgarten S."/>
            <person name="Zoccola D."/>
            <person name="Flot J.-F."/>
            <person name="Tambutte S."/>
            <person name="Allemand D."/>
            <person name="Aranda M."/>
        </authorList>
    </citation>
    <scope>NUCLEOTIDE SEQUENCE [LARGE SCALE GENOMIC DNA]</scope>
</reference>
<dbReference type="PROSITE" id="PS50297">
    <property type="entry name" value="ANK_REP_REGION"/>
    <property type="match status" value="4"/>
</dbReference>
<keyword evidence="8" id="KW-0833">Ubl conjugation pathway</keyword>
<comment type="catalytic activity">
    <reaction evidence="1">
        <text>S-ubiquitinyl-[E2 ubiquitin-conjugating enzyme]-L-cysteine + [acceptor protein]-L-lysine = [E2 ubiquitin-conjugating enzyme]-L-cysteine + N(6)-ubiquitinyl-[acceptor protein]-L-lysine.</text>
        <dbReference type="EC" id="2.3.2.27"/>
    </reaction>
</comment>
<dbReference type="OrthoDB" id="4034597at2759"/>
<organism evidence="17 18">
    <name type="scientific">Stylophora pistillata</name>
    <name type="common">Smooth cauliflower coral</name>
    <dbReference type="NCBI Taxonomy" id="50429"/>
    <lineage>
        <taxon>Eukaryota</taxon>
        <taxon>Metazoa</taxon>
        <taxon>Cnidaria</taxon>
        <taxon>Anthozoa</taxon>
        <taxon>Hexacorallia</taxon>
        <taxon>Scleractinia</taxon>
        <taxon>Astrocoeniina</taxon>
        <taxon>Pocilloporidae</taxon>
        <taxon>Stylophora</taxon>
    </lineage>
</organism>
<dbReference type="EC" id="2.3.2.27" evidence="3"/>
<dbReference type="STRING" id="50429.A0A2B4R621"/>
<dbReference type="InterPro" id="IPR019786">
    <property type="entry name" value="Zinc_finger_PHD-type_CS"/>
</dbReference>
<dbReference type="Pfam" id="PF12796">
    <property type="entry name" value="Ank_2"/>
    <property type="match status" value="1"/>
</dbReference>
<evidence type="ECO:0000259" key="14">
    <source>
        <dbReference type="PROSITE" id="PS50016"/>
    </source>
</evidence>
<keyword evidence="7 12" id="KW-0863">Zinc-finger</keyword>
<dbReference type="PANTHER" id="PTHR24202:SF4">
    <property type="entry name" value="E3 UBIQUITIN-PROTEIN LIGASE MIB2-RELATED"/>
    <property type="match status" value="1"/>
</dbReference>
<evidence type="ECO:0000256" key="11">
    <source>
        <dbReference type="PROSITE-ProRule" id="PRU00023"/>
    </source>
</evidence>
<dbReference type="InterPro" id="IPR019787">
    <property type="entry name" value="Znf_PHD-finger"/>
</dbReference>
<dbReference type="InterPro" id="IPR001841">
    <property type="entry name" value="Znf_RING"/>
</dbReference>
<dbReference type="InterPro" id="IPR002110">
    <property type="entry name" value="Ankyrin_rpt"/>
</dbReference>
<dbReference type="InterPro" id="IPR005135">
    <property type="entry name" value="Endo/exonuclease/phosphatase"/>
</dbReference>
<dbReference type="Pfam" id="PF13857">
    <property type="entry name" value="Ank_5"/>
    <property type="match status" value="1"/>
</dbReference>
<evidence type="ECO:0000256" key="12">
    <source>
        <dbReference type="PROSITE-ProRule" id="PRU00175"/>
    </source>
</evidence>
<dbReference type="SUPFAM" id="SSF159034">
    <property type="entry name" value="Mib/herc2 domain-like"/>
    <property type="match status" value="1"/>
</dbReference>
<dbReference type="SMART" id="SM00248">
    <property type="entry name" value="ANK"/>
    <property type="match status" value="10"/>
</dbReference>
<evidence type="ECO:0000256" key="4">
    <source>
        <dbReference type="ARBA" id="ARBA00022679"/>
    </source>
</evidence>
<evidence type="ECO:0000259" key="16">
    <source>
        <dbReference type="PROSITE" id="PS51416"/>
    </source>
</evidence>
<dbReference type="InterPro" id="IPR011011">
    <property type="entry name" value="Znf_FYVE_PHD"/>
</dbReference>
<evidence type="ECO:0000256" key="7">
    <source>
        <dbReference type="ARBA" id="ARBA00022771"/>
    </source>
</evidence>
<dbReference type="PROSITE" id="PS50088">
    <property type="entry name" value="ANK_REPEAT"/>
    <property type="match status" value="4"/>
</dbReference>
<dbReference type="Pfam" id="PF18346">
    <property type="entry name" value="SH3_15"/>
    <property type="match status" value="1"/>
</dbReference>
<dbReference type="SUPFAM" id="SSF48403">
    <property type="entry name" value="Ankyrin repeat"/>
    <property type="match status" value="1"/>
</dbReference>
<feature type="repeat" description="ANK" evidence="11">
    <location>
        <begin position="779"/>
        <end position="802"/>
    </location>
</feature>
<dbReference type="PROSITE" id="PS50089">
    <property type="entry name" value="ZF_RING_2"/>
    <property type="match status" value="1"/>
</dbReference>
<dbReference type="GO" id="GO:0016567">
    <property type="term" value="P:protein ubiquitination"/>
    <property type="evidence" value="ECO:0007669"/>
    <property type="project" value="UniProtKB-UniPathway"/>
</dbReference>
<dbReference type="Gene3D" id="3.60.10.10">
    <property type="entry name" value="Endonuclease/exonuclease/phosphatase"/>
    <property type="match status" value="1"/>
</dbReference>
<dbReference type="PRINTS" id="PR01415">
    <property type="entry name" value="ANKYRIN"/>
</dbReference>
<dbReference type="InterPro" id="IPR037252">
    <property type="entry name" value="Mib_Herc2_sf"/>
</dbReference>
<comment type="pathway">
    <text evidence="2">Protein modification; protein ubiquitination.</text>
</comment>
<keyword evidence="10 11" id="KW-0040">ANK repeat</keyword>
<feature type="repeat" description="ANK" evidence="11">
    <location>
        <begin position="590"/>
        <end position="622"/>
    </location>
</feature>
<dbReference type="PROSITE" id="PS01359">
    <property type="entry name" value="ZF_PHD_1"/>
    <property type="match status" value="1"/>
</dbReference>
<dbReference type="PROSITE" id="PS50016">
    <property type="entry name" value="ZF_PHD_2"/>
    <property type="match status" value="1"/>
</dbReference>
<feature type="domain" description="PHD-type" evidence="14">
    <location>
        <begin position="1095"/>
        <end position="1151"/>
    </location>
</feature>
<evidence type="ECO:0000256" key="8">
    <source>
        <dbReference type="ARBA" id="ARBA00022786"/>
    </source>
</evidence>
<dbReference type="PROSITE" id="PS51416">
    <property type="entry name" value="MIB_HERC2"/>
    <property type="match status" value="1"/>
</dbReference>
<keyword evidence="5" id="KW-0479">Metal-binding</keyword>
<feature type="domain" description="RING-type" evidence="15">
    <location>
        <begin position="88"/>
        <end position="123"/>
    </location>
</feature>
<dbReference type="InterPro" id="IPR036770">
    <property type="entry name" value="Ankyrin_rpt-contain_sf"/>
</dbReference>
<sequence length="1459" mass="161788">MEEDTSCQENIVLEVTNQVEAETWASDISNNNAVESVELEGNNADTEMSDGEVPPSQTQLEDHDVDMGQDTENEDKNAFKSDDQKLLCYICEEIEAVVAFKPCGHTIVCIECAAQLKRCLECKTPITGKGTRDGNPIIGINNKSLVLGYQQLEAKFRKLEESVVCCICVERKKDRNLKDEADWKWSEVAPCKLKISIRSTEPPKTSAKLRLVYKWKSAAPRLGSQDFVADAYLNTDSNWGVGDSLDGDAGHVLSPLADGNFLNDFAKQRSQTQVPSQVHTELHQHVHHLQNIQDVNVSSEYCAVGDHSSFSIQEPSTSPRKAEISKSFHRSWWQENTCITMAMNLLGTRVVRGQDWQWGNQDGGEGFVGTVVQVGQDKKSPVMAQLVYVQWDFGAKANYRAGFQGKHDLRVFCLTSGGKIGVVQDFTTKGDVVVEYLDRIWRYNPEALTKIQQFKKGDEVVVKSDKNFVKELQKDHGGWNQCMISILGRTGKVLEVDSDGDILVSVEGARWILSPAAVTSVTDPGPRQSTEAGDMDSGDPLGLFSLFRDFLRQAHEQAEPGLVFAAQSNNLSRVKEILDANPERIDELESGHTALHMACHQGHCDIIRELLERGANRDILERNFIYLFIYFNFLNKKKQDNQGYTAMHHSTYQDRTGEALKLLLERGFDPNARHLSNRSTPLHLAVKRKNETAVRILTQCPECNVDLQDEAGDTPLHDAILLEHHSIMDMLLDCPRICLTLCNRIGFNFLQLAVFKGNKRAVERVFAKTGNALNVAKIDGFTTLHIAAINDHREIAKILLKKPGCEVDATTSENQSALHLAANEGYSGMVEMLLDHGADVNAVDKDGDTALHITLIKEHIQQRNLGEMPGLELLLRGVRRSSASFVAVSRCLLSYGANVFKINGSGETPLDRCRGSEVEQIIREIATCGGTTNNKKVPSFGLSGASQTEPEVDGASSSASVETLIDETENSDENQTDSASSTDEVENTFIRRLISDICSGDQQQSALVEISDEMESNDSKKLHHFSENTRESSNLNLVVTFGRKNSLHLGYEAFYQRVNSKISLNSSTSSNSGLLLLSILLLSGDIQPNPGPNWRYPCGACTKPVKVNQKGVQCDVCDHCYHTKCCSMSDETYNTVANTSYVWLCVSCDQPSYSEPELSVDLSLHNSFSTLCSESLSSSQSEPLVSSSTPQSNLSKSHRRLTGNKLRVLSINACSLRSTSKRLEFHNIIDQYKPSIINVNVPHLDDSIYSNEIVDKGYTILRKDKNMHGGGVLSAFSSDLIVSQEHELSGNYEGTWSKLEIAGMKPLYIGSIYRPPDSDINSLEALDYALCHLSEKSRPTLPNVLLTGDFNLPGISWSDDNYLIQSSSSHGLRVNNKLLDIINDHSLTQHVKKPTRGDNILDLVFSTNPDMISNVKIECGMSDHDIVVFDVKLNQHSIKKNQEESSCLKKGTCQQSEMT</sequence>
<dbReference type="InterPro" id="IPR001965">
    <property type="entry name" value="Znf_PHD"/>
</dbReference>
<dbReference type="Pfam" id="PF14529">
    <property type="entry name" value="Exo_endo_phos_2"/>
    <property type="match status" value="1"/>
</dbReference>
<dbReference type="GO" id="GO:0005737">
    <property type="term" value="C:cytoplasm"/>
    <property type="evidence" value="ECO:0007669"/>
    <property type="project" value="TreeGrafter"/>
</dbReference>
<dbReference type="PANTHER" id="PTHR24202">
    <property type="entry name" value="E3 UBIQUITIN-PROTEIN LIGASE MIB2"/>
    <property type="match status" value="1"/>
</dbReference>
<evidence type="ECO:0000256" key="3">
    <source>
        <dbReference type="ARBA" id="ARBA00012483"/>
    </source>
</evidence>
<accession>A0A2B4R621</accession>
<evidence type="ECO:0000256" key="13">
    <source>
        <dbReference type="SAM" id="MobiDB-lite"/>
    </source>
</evidence>
<feature type="region of interest" description="Disordered" evidence="13">
    <location>
        <begin position="26"/>
        <end position="76"/>
    </location>
</feature>
<evidence type="ECO:0000313" key="18">
    <source>
        <dbReference type="Proteomes" id="UP000225706"/>
    </source>
</evidence>
<feature type="region of interest" description="Disordered" evidence="13">
    <location>
        <begin position="939"/>
        <end position="961"/>
    </location>
</feature>
<dbReference type="Proteomes" id="UP000225706">
    <property type="component" value="Unassembled WGS sequence"/>
</dbReference>
<dbReference type="Pfam" id="PF13920">
    <property type="entry name" value="zf-C3HC4_3"/>
    <property type="match status" value="1"/>
</dbReference>
<feature type="domain" description="MIB/HERC2" evidence="16">
    <location>
        <begin position="336"/>
        <end position="415"/>
    </location>
</feature>
<dbReference type="InterPro" id="IPR010606">
    <property type="entry name" value="Mib_Herc2"/>
</dbReference>
<keyword evidence="9" id="KW-0862">Zinc</keyword>
<dbReference type="SMART" id="SM00249">
    <property type="entry name" value="PHD"/>
    <property type="match status" value="1"/>
</dbReference>
<evidence type="ECO:0000259" key="15">
    <source>
        <dbReference type="PROSITE" id="PS50089"/>
    </source>
</evidence>
<dbReference type="UniPathway" id="UPA00143"/>
<keyword evidence="6" id="KW-0677">Repeat</keyword>
<dbReference type="Gene3D" id="3.30.40.10">
    <property type="entry name" value="Zinc/RING finger domain, C3HC4 (zinc finger)"/>
    <property type="match status" value="2"/>
</dbReference>
<comment type="caution">
    <text evidence="17">The sequence shown here is derived from an EMBL/GenBank/DDBJ whole genome shotgun (WGS) entry which is preliminary data.</text>
</comment>
<feature type="region of interest" description="Disordered" evidence="13">
    <location>
        <begin position="1180"/>
        <end position="1199"/>
    </location>
</feature>
<dbReference type="SUPFAM" id="SSF56219">
    <property type="entry name" value="DNase I-like"/>
    <property type="match status" value="1"/>
</dbReference>
<evidence type="ECO:0000256" key="1">
    <source>
        <dbReference type="ARBA" id="ARBA00000900"/>
    </source>
</evidence>
<name>A0A2B4R621_STYPI</name>
<dbReference type="Pfam" id="PF06701">
    <property type="entry name" value="MIB_HERC2"/>
    <property type="match status" value="1"/>
</dbReference>
<evidence type="ECO:0000256" key="10">
    <source>
        <dbReference type="ARBA" id="ARBA00023043"/>
    </source>
</evidence>
<dbReference type="EMBL" id="LSMT01001843">
    <property type="protein sequence ID" value="PFX11828.1"/>
    <property type="molecule type" value="Genomic_DNA"/>
</dbReference>
<dbReference type="InterPro" id="IPR013083">
    <property type="entry name" value="Znf_RING/FYVE/PHD"/>
</dbReference>
<evidence type="ECO:0000256" key="6">
    <source>
        <dbReference type="ARBA" id="ARBA00022737"/>
    </source>
</evidence>
<dbReference type="Gene3D" id="2.30.30.40">
    <property type="entry name" value="SH3 Domains"/>
    <property type="match status" value="1"/>
</dbReference>
<dbReference type="FunFam" id="2.30.30.40:FF:000044">
    <property type="entry name" value="E3 ubiquitin-protein ligase MIB2, putative"/>
    <property type="match status" value="1"/>
</dbReference>
<keyword evidence="18" id="KW-1185">Reference proteome</keyword>
<evidence type="ECO:0000313" key="17">
    <source>
        <dbReference type="EMBL" id="PFX11828.1"/>
    </source>
</evidence>
<dbReference type="SUPFAM" id="SSF57903">
    <property type="entry name" value="FYVE/PHD zinc finger"/>
    <property type="match status" value="1"/>
</dbReference>
<dbReference type="GO" id="GO:0061630">
    <property type="term" value="F:ubiquitin protein ligase activity"/>
    <property type="evidence" value="ECO:0007669"/>
    <property type="project" value="UniProtKB-EC"/>
</dbReference>
<gene>
    <name evidence="17" type="primary">MIB2</name>
    <name evidence="17" type="ORF">AWC38_SpisGene24318</name>
</gene>
<evidence type="ECO:0000256" key="5">
    <source>
        <dbReference type="ARBA" id="ARBA00022723"/>
    </source>
</evidence>
<proteinExistence type="predicted"/>
<dbReference type="InterPro" id="IPR036691">
    <property type="entry name" value="Endo/exonu/phosph_ase_sf"/>
</dbReference>
<keyword evidence="4" id="KW-0808">Transferase</keyword>
<dbReference type="Gene3D" id="1.25.40.20">
    <property type="entry name" value="Ankyrin repeat-containing domain"/>
    <property type="match status" value="2"/>
</dbReference>
<dbReference type="GO" id="GO:0008270">
    <property type="term" value="F:zinc ion binding"/>
    <property type="evidence" value="ECO:0007669"/>
    <property type="project" value="UniProtKB-KW"/>
</dbReference>
<evidence type="ECO:0000256" key="9">
    <source>
        <dbReference type="ARBA" id="ARBA00022833"/>
    </source>
</evidence>
<protein>
    <recommendedName>
        <fullName evidence="3">RING-type E3 ubiquitin transferase</fullName>
        <ecNumber evidence="3">2.3.2.27</ecNumber>
    </recommendedName>
</protein>
<evidence type="ECO:0000256" key="2">
    <source>
        <dbReference type="ARBA" id="ARBA00004906"/>
    </source>
</evidence>
<feature type="compositionally biased region" description="Polar residues" evidence="13">
    <location>
        <begin position="944"/>
        <end position="961"/>
    </location>
</feature>
<dbReference type="Pfam" id="PF00023">
    <property type="entry name" value="Ank"/>
    <property type="match status" value="1"/>
</dbReference>